<dbReference type="AlphaFoldDB" id="A0A5R8PBP2"/>
<proteinExistence type="predicted"/>
<accession>A0A5R8PBP2</accession>
<evidence type="ECO:0000313" key="2">
    <source>
        <dbReference type="Proteomes" id="UP000308349"/>
    </source>
</evidence>
<gene>
    <name evidence="1" type="ORF">FEK35_17220</name>
</gene>
<protein>
    <submittedName>
        <fullName evidence="1">Uncharacterized protein</fullName>
    </submittedName>
</protein>
<dbReference type="EMBL" id="VBUU01000017">
    <property type="protein sequence ID" value="TLG08692.1"/>
    <property type="molecule type" value="Genomic_DNA"/>
</dbReference>
<organism evidence="1 2">
    <name type="scientific">Nocardia cyriacigeorgica</name>
    <dbReference type="NCBI Taxonomy" id="135487"/>
    <lineage>
        <taxon>Bacteria</taxon>
        <taxon>Bacillati</taxon>
        <taxon>Actinomycetota</taxon>
        <taxon>Actinomycetes</taxon>
        <taxon>Mycobacteriales</taxon>
        <taxon>Nocardiaceae</taxon>
        <taxon>Nocardia</taxon>
    </lineage>
</organism>
<sequence length="76" mass="8701">MALLVYYNKIRDDPTEVAYQFGETRNNLDRTLTIDKATQTARSNQPADGIFRTTASRIMHRALREKAWPQNGMIAS</sequence>
<comment type="caution">
    <text evidence="1">The sequence shown here is derived from an EMBL/GenBank/DDBJ whole genome shotgun (WGS) entry which is preliminary data.</text>
</comment>
<reference evidence="1 2" key="1">
    <citation type="submission" date="2019-05" db="EMBL/GenBank/DDBJ databases">
        <title>Genomes sequences of two Nocardia cyriacigeorgica environmental isolates, type strains Nocardia asteroides ATCC 19247 and Nocardia cyriacigeorgica DSM 44484.</title>
        <authorList>
            <person name="Vautrin F."/>
            <person name="Bergeron E."/>
            <person name="Dubost A."/>
            <person name="Abrouk D."/>
            <person name="Rodriguez Nava V."/>
            <person name="Pujic P."/>
        </authorList>
    </citation>
    <scope>NUCLEOTIDE SEQUENCE [LARGE SCALE GENOMIC DNA]</scope>
    <source>
        <strain evidence="1 2">EML 1456</strain>
    </source>
</reference>
<name>A0A5R8PBP2_9NOCA</name>
<evidence type="ECO:0000313" key="1">
    <source>
        <dbReference type="EMBL" id="TLG08692.1"/>
    </source>
</evidence>
<dbReference type="Proteomes" id="UP000308349">
    <property type="component" value="Unassembled WGS sequence"/>
</dbReference>
<dbReference type="OrthoDB" id="4564026at2"/>